<dbReference type="Proteomes" id="UP001174694">
    <property type="component" value="Unassembled WGS sequence"/>
</dbReference>
<accession>A0AA38VDJ3</accession>
<feature type="transmembrane region" description="Helical" evidence="2">
    <location>
        <begin position="150"/>
        <end position="178"/>
    </location>
</feature>
<keyword evidence="4" id="KW-1185">Reference proteome</keyword>
<protein>
    <submittedName>
        <fullName evidence="3">Uncharacterized protein</fullName>
    </submittedName>
</protein>
<keyword evidence="2" id="KW-0472">Membrane</keyword>
<keyword evidence="2" id="KW-1133">Transmembrane helix</keyword>
<evidence type="ECO:0000313" key="4">
    <source>
        <dbReference type="Proteomes" id="UP001174694"/>
    </source>
</evidence>
<reference evidence="3" key="1">
    <citation type="submission" date="2022-07" db="EMBL/GenBank/DDBJ databases">
        <title>Fungi with potential for degradation of polypropylene.</title>
        <authorList>
            <person name="Gostincar C."/>
        </authorList>
    </citation>
    <scope>NUCLEOTIDE SEQUENCE</scope>
    <source>
        <strain evidence="3">EXF-13308</strain>
    </source>
</reference>
<evidence type="ECO:0000313" key="3">
    <source>
        <dbReference type="EMBL" id="KAJ9142335.1"/>
    </source>
</evidence>
<feature type="region of interest" description="Disordered" evidence="1">
    <location>
        <begin position="228"/>
        <end position="256"/>
    </location>
</feature>
<dbReference type="AlphaFoldDB" id="A0AA38VDJ3"/>
<evidence type="ECO:0000256" key="2">
    <source>
        <dbReference type="SAM" id="Phobius"/>
    </source>
</evidence>
<keyword evidence="2" id="KW-0812">Transmembrane</keyword>
<proteinExistence type="predicted"/>
<sequence>MASTAGDIVASDYTASIAKLLDTPTPHQVTVPFIVNGFAQNATLPATDALSFIIVQLMGFCSLPANLQKPYLSMLGNLSVDCSTSIPVPPVHVHAVACDNCLIAAHIAILVLYVIAGIEVSSCVFPYGITIPSSLSAHILKPPFKAMFKAAGLLFMTLFWPILLVYHSFWMLVVTAWAHVFIRARTPTTIAACNSAERFLLWTGLSSKQWFAIRTAVGRRRNKRITEETAQKNVAYMTEPATEAASPPRTEDGHGCEACQKHRNIEYRKGLSLGGQQEEHTGSVSQHDEWFCVSEK</sequence>
<comment type="caution">
    <text evidence="3">The sequence shown here is derived from an EMBL/GenBank/DDBJ whole genome shotgun (WGS) entry which is preliminary data.</text>
</comment>
<feature type="transmembrane region" description="Helical" evidence="2">
    <location>
        <begin position="103"/>
        <end position="129"/>
    </location>
</feature>
<organism evidence="3 4">
    <name type="scientific">Pleurostoma richardsiae</name>
    <dbReference type="NCBI Taxonomy" id="41990"/>
    <lineage>
        <taxon>Eukaryota</taxon>
        <taxon>Fungi</taxon>
        <taxon>Dikarya</taxon>
        <taxon>Ascomycota</taxon>
        <taxon>Pezizomycotina</taxon>
        <taxon>Sordariomycetes</taxon>
        <taxon>Sordariomycetidae</taxon>
        <taxon>Calosphaeriales</taxon>
        <taxon>Pleurostomataceae</taxon>
        <taxon>Pleurostoma</taxon>
    </lineage>
</organism>
<dbReference type="EMBL" id="JANBVO010000022">
    <property type="protein sequence ID" value="KAJ9142335.1"/>
    <property type="molecule type" value="Genomic_DNA"/>
</dbReference>
<name>A0AA38VDJ3_9PEZI</name>
<gene>
    <name evidence="3" type="ORF">NKR23_g7212</name>
</gene>
<evidence type="ECO:0000256" key="1">
    <source>
        <dbReference type="SAM" id="MobiDB-lite"/>
    </source>
</evidence>